<comment type="subcellular location">
    <subcellularLocation>
        <location evidence="1">Membrane</location>
        <topology evidence="1">Single-pass membrane protein</topology>
    </subcellularLocation>
</comment>
<evidence type="ECO:0000256" key="1">
    <source>
        <dbReference type="ARBA" id="ARBA00004167"/>
    </source>
</evidence>
<gene>
    <name evidence="9" type="ORF">SAMN05192586_102203</name>
</gene>
<feature type="domain" description="Glycosyltransferase 61 catalytic" evidence="8">
    <location>
        <begin position="101"/>
        <end position="266"/>
    </location>
</feature>
<dbReference type="RefSeq" id="WP_180365365.1">
    <property type="nucleotide sequence ID" value="NZ_FNBX01000002.1"/>
</dbReference>
<proteinExistence type="predicted"/>
<keyword evidence="3" id="KW-0808">Transferase</keyword>
<dbReference type="GO" id="GO:0016757">
    <property type="term" value="F:glycosyltransferase activity"/>
    <property type="evidence" value="ECO:0007669"/>
    <property type="project" value="UniProtKB-KW"/>
</dbReference>
<evidence type="ECO:0000256" key="2">
    <source>
        <dbReference type="ARBA" id="ARBA00022676"/>
    </source>
</evidence>
<keyword evidence="5" id="KW-1133">Transmembrane helix</keyword>
<organism evidence="9 10">
    <name type="scientific">Desulfovibrio legallii</name>
    <dbReference type="NCBI Taxonomy" id="571438"/>
    <lineage>
        <taxon>Bacteria</taxon>
        <taxon>Pseudomonadati</taxon>
        <taxon>Thermodesulfobacteriota</taxon>
        <taxon>Desulfovibrionia</taxon>
        <taxon>Desulfovibrionales</taxon>
        <taxon>Desulfovibrionaceae</taxon>
        <taxon>Desulfovibrio</taxon>
    </lineage>
</organism>
<keyword evidence="4" id="KW-0812">Transmembrane</keyword>
<keyword evidence="2" id="KW-0328">Glycosyltransferase</keyword>
<dbReference type="PANTHER" id="PTHR20961">
    <property type="entry name" value="GLYCOSYLTRANSFERASE"/>
    <property type="match status" value="1"/>
</dbReference>
<dbReference type="GO" id="GO:0016020">
    <property type="term" value="C:membrane"/>
    <property type="evidence" value="ECO:0007669"/>
    <property type="project" value="UniProtKB-SubCell"/>
</dbReference>
<dbReference type="InterPro" id="IPR007657">
    <property type="entry name" value="Glycosyltransferase_61"/>
</dbReference>
<dbReference type="PANTHER" id="PTHR20961:SF38">
    <property type="entry name" value="PROTEIN O-LINKED-MANNOSE BETA-1,4-N-ACETYLGLUCOSAMINYLTRANSFERASE 2"/>
    <property type="match status" value="1"/>
</dbReference>
<evidence type="ECO:0000256" key="6">
    <source>
        <dbReference type="ARBA" id="ARBA00023136"/>
    </source>
</evidence>
<protein>
    <recommendedName>
        <fullName evidence="8">Glycosyltransferase 61 catalytic domain-containing protein</fullName>
    </recommendedName>
</protein>
<dbReference type="InterPro" id="IPR049625">
    <property type="entry name" value="Glyco_transf_61_cat"/>
</dbReference>
<keyword evidence="7" id="KW-0325">Glycoprotein</keyword>
<evidence type="ECO:0000259" key="8">
    <source>
        <dbReference type="Pfam" id="PF04577"/>
    </source>
</evidence>
<keyword evidence="6" id="KW-0472">Membrane</keyword>
<dbReference type="Pfam" id="PF04577">
    <property type="entry name" value="Glyco_transf_61"/>
    <property type="match status" value="1"/>
</dbReference>
<dbReference type="EMBL" id="FNBX01000002">
    <property type="protein sequence ID" value="SDF20445.1"/>
    <property type="molecule type" value="Genomic_DNA"/>
</dbReference>
<evidence type="ECO:0000256" key="4">
    <source>
        <dbReference type="ARBA" id="ARBA00022692"/>
    </source>
</evidence>
<keyword evidence="10" id="KW-1185">Reference proteome</keyword>
<dbReference type="Proteomes" id="UP000199355">
    <property type="component" value="Unassembled WGS sequence"/>
</dbReference>
<reference evidence="10" key="1">
    <citation type="submission" date="2016-10" db="EMBL/GenBank/DDBJ databases">
        <authorList>
            <person name="Varghese N."/>
            <person name="Submissions S."/>
        </authorList>
    </citation>
    <scope>NUCLEOTIDE SEQUENCE [LARGE SCALE GENOMIC DNA]</scope>
    <source>
        <strain evidence="10">KHC7</strain>
    </source>
</reference>
<evidence type="ECO:0000256" key="5">
    <source>
        <dbReference type="ARBA" id="ARBA00022989"/>
    </source>
</evidence>
<evidence type="ECO:0000313" key="10">
    <source>
        <dbReference type="Proteomes" id="UP000199355"/>
    </source>
</evidence>
<sequence>MLRLFDDAAHLAGSTRHALRFGQAEGPALRCACLKKAYIWGAFPFISLHPGRLLDTALDESSNYPDTEHRLQHHLAREHVFRPQAVLEDCAFLANNWCHTFFHWMTECLPRVAYFEQAGFRGAYLVRAAAPFMRDSLAMLGVSADRIVAYTPDCIVKNLYVAEKFTFAGLTEHAPVFFRIREALRAPTAAPGPRRRVYSHRSGTRRVLNAEAVQALCRQYAFEIVDLAALPLARQLEITANTSILAGPHGAGMVHAWFLPEGATLIEFFSRKYVNYTARPFIKLLRLTYFPLPEYSNQDYGDPNFFHNFCTADMTVAEDVLAEILRAAVALEER</sequence>
<evidence type="ECO:0000256" key="3">
    <source>
        <dbReference type="ARBA" id="ARBA00022679"/>
    </source>
</evidence>
<evidence type="ECO:0000256" key="7">
    <source>
        <dbReference type="ARBA" id="ARBA00023180"/>
    </source>
</evidence>
<dbReference type="STRING" id="571438.SAMN05192586_102203"/>
<name>A0A1G7J6F3_9BACT</name>
<accession>A0A1G7J6F3</accession>
<dbReference type="AlphaFoldDB" id="A0A1G7J6F3"/>
<evidence type="ECO:0000313" key="9">
    <source>
        <dbReference type="EMBL" id="SDF20445.1"/>
    </source>
</evidence>